<feature type="signal peptide" evidence="1">
    <location>
        <begin position="1"/>
        <end position="28"/>
    </location>
</feature>
<organism evidence="2 3">
    <name type="scientific">Brucella pseudogrignonensis</name>
    <dbReference type="NCBI Taxonomy" id="419475"/>
    <lineage>
        <taxon>Bacteria</taxon>
        <taxon>Pseudomonadati</taxon>
        <taxon>Pseudomonadota</taxon>
        <taxon>Alphaproteobacteria</taxon>
        <taxon>Hyphomicrobiales</taxon>
        <taxon>Brucellaceae</taxon>
        <taxon>Brucella/Ochrobactrum group</taxon>
        <taxon>Brucella</taxon>
    </lineage>
</organism>
<proteinExistence type="predicted"/>
<gene>
    <name evidence="2" type="ORF">CEV34_5652</name>
</gene>
<comment type="caution">
    <text evidence="2">The sequence shown here is derived from an EMBL/GenBank/DDBJ whole genome shotgun (WGS) entry which is preliminary data.</text>
</comment>
<dbReference type="EMBL" id="NNRM01000024">
    <property type="protein sequence ID" value="OYR24969.1"/>
    <property type="molecule type" value="Genomic_DNA"/>
</dbReference>
<dbReference type="RefSeq" id="WP_143853380.1">
    <property type="nucleotide sequence ID" value="NZ_JBHEEM010000037.1"/>
</dbReference>
<feature type="chain" id="PRO_5012332667" evidence="1">
    <location>
        <begin position="29"/>
        <end position="108"/>
    </location>
</feature>
<dbReference type="AlphaFoldDB" id="A0A256GCZ4"/>
<keyword evidence="3" id="KW-1185">Reference proteome</keyword>
<accession>A0A256GCZ4</accession>
<name>A0A256GCZ4_9HYPH</name>
<sequence>MRKVGLFFGSMFAIVAAFALTSIAPASAVDIPAYEKILSNPVDFYSANSEALVPASALVATVSQDMSLQPASDLAFVAMLRPTDVSILAKSRSMDVRLPLPVPRTLIE</sequence>
<reference evidence="2 3" key="1">
    <citation type="submission" date="2017-07" db="EMBL/GenBank/DDBJ databases">
        <title>Phylogenetic study on the rhizospheric bacterium Ochrobactrum sp. A44.</title>
        <authorList>
            <person name="Krzyzanowska D.M."/>
            <person name="Ossowicki A."/>
            <person name="Rajewska M."/>
            <person name="Maciag T."/>
            <person name="Kaczynski Z."/>
            <person name="Czerwicka M."/>
            <person name="Jafra S."/>
        </authorList>
    </citation>
    <scope>NUCLEOTIDE SEQUENCE [LARGE SCALE GENOMIC DNA]</scope>
    <source>
        <strain evidence="2 3">CCUG 30717</strain>
    </source>
</reference>
<dbReference type="Proteomes" id="UP000216188">
    <property type="component" value="Unassembled WGS sequence"/>
</dbReference>
<keyword evidence="1" id="KW-0732">Signal</keyword>
<evidence type="ECO:0000313" key="3">
    <source>
        <dbReference type="Proteomes" id="UP000216188"/>
    </source>
</evidence>
<evidence type="ECO:0000313" key="2">
    <source>
        <dbReference type="EMBL" id="OYR24969.1"/>
    </source>
</evidence>
<protein>
    <submittedName>
        <fullName evidence="2">Uncharacterized protein</fullName>
    </submittedName>
</protein>
<evidence type="ECO:0000256" key="1">
    <source>
        <dbReference type="SAM" id="SignalP"/>
    </source>
</evidence>